<protein>
    <submittedName>
        <fullName evidence="1">Uncharacterized protein</fullName>
    </submittedName>
</protein>
<comment type="caution">
    <text evidence="1">The sequence shown here is derived from an EMBL/GenBank/DDBJ whole genome shotgun (WGS) entry which is preliminary data.</text>
</comment>
<keyword evidence="2" id="KW-1185">Reference proteome</keyword>
<sequence length="112" mass="12410">MSADEGRYGLDGVTAMDVRLSLCVRTMRTEAEARSYILIPTWIRRRSMTGMGGASLNAVPSQCEIYLDRRLRLGEGVAEVKEELDGLPAGFMVIYTPVPGIKKQIPFIICDD</sequence>
<dbReference type="Gene3D" id="3.30.70.360">
    <property type="match status" value="1"/>
</dbReference>
<proteinExistence type="predicted"/>
<reference evidence="1 2" key="1">
    <citation type="submission" date="2024-03" db="EMBL/GenBank/DDBJ databases">
        <title>Human intestinal bacterial collection.</title>
        <authorList>
            <person name="Pauvert C."/>
            <person name="Hitch T.C.A."/>
            <person name="Clavel T."/>
        </authorList>
    </citation>
    <scope>NUCLEOTIDE SEQUENCE [LARGE SCALE GENOMIC DNA]</scope>
    <source>
        <strain evidence="1 2">CLA-SR-H021</strain>
    </source>
</reference>
<dbReference type="EMBL" id="JBBMFM010000145">
    <property type="protein sequence ID" value="MEQ2428048.1"/>
    <property type="molecule type" value="Genomic_DNA"/>
</dbReference>
<evidence type="ECO:0000313" key="2">
    <source>
        <dbReference type="Proteomes" id="UP001454086"/>
    </source>
</evidence>
<name>A0ABV1DCE1_9FIRM</name>
<dbReference type="Proteomes" id="UP001454086">
    <property type="component" value="Unassembled WGS sequence"/>
</dbReference>
<dbReference type="RefSeq" id="WP_008717137.1">
    <property type="nucleotide sequence ID" value="NZ_JBBMFM010000145.1"/>
</dbReference>
<gene>
    <name evidence="1" type="ORF">WMQ36_24090</name>
</gene>
<accession>A0ABV1DCE1</accession>
<evidence type="ECO:0000313" key="1">
    <source>
        <dbReference type="EMBL" id="MEQ2428048.1"/>
    </source>
</evidence>
<organism evidence="1 2">
    <name type="scientific">Enterocloster hominis</name>
    <name type="common">ex Hitch et al. 2024</name>
    <dbReference type="NCBI Taxonomy" id="1917870"/>
    <lineage>
        <taxon>Bacteria</taxon>
        <taxon>Bacillati</taxon>
        <taxon>Bacillota</taxon>
        <taxon>Clostridia</taxon>
        <taxon>Lachnospirales</taxon>
        <taxon>Lachnospiraceae</taxon>
        <taxon>Enterocloster</taxon>
    </lineage>
</organism>